<keyword evidence="1" id="KW-1133">Transmembrane helix</keyword>
<gene>
    <name evidence="2" type="ORF">CEW81_10820</name>
</gene>
<dbReference type="AlphaFoldDB" id="A0A248KI76"/>
<dbReference type="EMBL" id="CP022114">
    <property type="protein sequence ID" value="ASG63297.1"/>
    <property type="molecule type" value="Genomic_DNA"/>
</dbReference>
<keyword evidence="1" id="KW-0812">Transmembrane</keyword>
<reference evidence="2 3" key="1">
    <citation type="submission" date="2017-06" db="EMBL/GenBank/DDBJ databases">
        <title>Origin of plasmid-mediated fosfomycin resistance gene fosA3.</title>
        <authorList>
            <person name="Ito R."/>
            <person name="Pacey M.P."/>
            <person name="Doi Y."/>
        </authorList>
    </citation>
    <scope>NUCLEOTIDE SEQUENCE [LARGE SCALE GENOMIC DNA]</scope>
    <source>
        <strain evidence="2 3">YDC799</strain>
    </source>
</reference>
<protein>
    <submittedName>
        <fullName evidence="2">Uncharacterized protein</fullName>
    </submittedName>
</protein>
<keyword evidence="1" id="KW-0472">Membrane</keyword>
<sequence length="66" mass="7617">MKANFFHITHSLITLTLFSLYFPLLLIITINMAVTYTYYIVSNIELYLIITFRVALTGIINKNAES</sequence>
<feature type="transmembrane region" description="Helical" evidence="1">
    <location>
        <begin position="12"/>
        <end position="30"/>
    </location>
</feature>
<name>A0A248KI76_9ENTR</name>
<proteinExistence type="predicted"/>
<evidence type="ECO:0000256" key="1">
    <source>
        <dbReference type="SAM" id="Phobius"/>
    </source>
</evidence>
<accession>A0A248KI76</accession>
<dbReference type="Proteomes" id="UP000197098">
    <property type="component" value="Chromosome"/>
</dbReference>
<feature type="transmembrane region" description="Helical" evidence="1">
    <location>
        <begin position="36"/>
        <end position="56"/>
    </location>
</feature>
<evidence type="ECO:0000313" key="3">
    <source>
        <dbReference type="Proteomes" id="UP000197098"/>
    </source>
</evidence>
<organism evidence="2 3">
    <name type="scientific">Kluyvera genomosp. 3</name>
    <dbReference type="NCBI Taxonomy" id="2774055"/>
    <lineage>
        <taxon>Bacteria</taxon>
        <taxon>Pseudomonadati</taxon>
        <taxon>Pseudomonadota</taxon>
        <taxon>Gammaproteobacteria</taxon>
        <taxon>Enterobacterales</taxon>
        <taxon>Enterobacteriaceae</taxon>
        <taxon>Kluyvera</taxon>
    </lineage>
</organism>
<evidence type="ECO:0000313" key="2">
    <source>
        <dbReference type="EMBL" id="ASG63297.1"/>
    </source>
</evidence>